<comment type="caution">
    <text evidence="9">The sequence shown here is derived from an EMBL/GenBank/DDBJ whole genome shotgun (WGS) entry which is preliminary data.</text>
</comment>
<dbReference type="EMBL" id="QTZN02000017">
    <property type="protein sequence ID" value="MVB07214.1"/>
    <property type="molecule type" value="Genomic_DNA"/>
</dbReference>
<dbReference type="InterPro" id="IPR020069">
    <property type="entry name" value="Ribosomal_bL9_C"/>
</dbReference>
<evidence type="ECO:0000313" key="10">
    <source>
        <dbReference type="EMBL" id="MVB07214.1"/>
    </source>
</evidence>
<dbReference type="PROSITE" id="PS00651">
    <property type="entry name" value="RIBOSOMAL_L9"/>
    <property type="match status" value="1"/>
</dbReference>
<evidence type="ECO:0000256" key="5">
    <source>
        <dbReference type="ARBA" id="ARBA00023274"/>
    </source>
</evidence>
<reference evidence="10 11" key="1">
    <citation type="submission" date="2019-11" db="EMBL/GenBank/DDBJ databases">
        <title>Draft genome sequence of Labilibaculum sp. strain SYP isolated from Black Sea.</title>
        <authorList>
            <person name="Yadav S."/>
            <person name="Villanueva L."/>
        </authorList>
    </citation>
    <scope>NUCLEOTIDE SEQUENCE [LARGE SCALE GENOMIC DNA]</scope>
    <source>
        <strain evidence="10 11">44</strain>
    </source>
</reference>
<dbReference type="InterPro" id="IPR020070">
    <property type="entry name" value="Ribosomal_bL9_N"/>
</dbReference>
<evidence type="ECO:0000256" key="2">
    <source>
        <dbReference type="ARBA" id="ARBA00022730"/>
    </source>
</evidence>
<gene>
    <name evidence="7" type="primary">rplI</name>
    <name evidence="10" type="ORF">DWB62_009305</name>
    <name evidence="9" type="ORF">GNY23_09305</name>
</gene>
<dbReference type="InterPro" id="IPR036935">
    <property type="entry name" value="Ribosomal_bL9_N_sf"/>
</dbReference>
<name>A0A425YG23_9BACT</name>
<dbReference type="GO" id="GO:0019843">
    <property type="term" value="F:rRNA binding"/>
    <property type="evidence" value="ECO:0007669"/>
    <property type="project" value="UniProtKB-UniRule"/>
</dbReference>
<dbReference type="GO" id="GO:1990904">
    <property type="term" value="C:ribonucleoprotein complex"/>
    <property type="evidence" value="ECO:0007669"/>
    <property type="project" value="UniProtKB-KW"/>
</dbReference>
<evidence type="ECO:0000256" key="1">
    <source>
        <dbReference type="ARBA" id="ARBA00010605"/>
    </source>
</evidence>
<dbReference type="GO" id="GO:0006412">
    <property type="term" value="P:translation"/>
    <property type="evidence" value="ECO:0007669"/>
    <property type="project" value="UniProtKB-UniRule"/>
</dbReference>
<feature type="domain" description="Ribosomal protein L9" evidence="8">
    <location>
        <begin position="13"/>
        <end position="40"/>
    </location>
</feature>
<dbReference type="InterPro" id="IPR036791">
    <property type="entry name" value="Ribosomal_bL9_C_sf"/>
</dbReference>
<keyword evidence="11" id="KW-1185">Reference proteome</keyword>
<dbReference type="Proteomes" id="UP000462449">
    <property type="component" value="Unassembled WGS sequence"/>
</dbReference>
<dbReference type="PANTHER" id="PTHR21368">
    <property type="entry name" value="50S RIBOSOMAL PROTEIN L9"/>
    <property type="match status" value="1"/>
</dbReference>
<dbReference type="SUPFAM" id="SSF55653">
    <property type="entry name" value="Ribosomal protein L9 C-domain"/>
    <property type="match status" value="1"/>
</dbReference>
<comment type="similarity">
    <text evidence="1 7">Belongs to the bacterial ribosomal protein bL9 family.</text>
</comment>
<keyword evidence="5 7" id="KW-0687">Ribonucleoprotein</keyword>
<dbReference type="HAMAP" id="MF_00503">
    <property type="entry name" value="Ribosomal_bL9"/>
    <property type="match status" value="1"/>
</dbReference>
<accession>A0A425YG23</accession>
<dbReference type="Proteomes" id="UP000285951">
    <property type="component" value="Unassembled WGS sequence"/>
</dbReference>
<dbReference type="SUPFAM" id="SSF55658">
    <property type="entry name" value="L9 N-domain-like"/>
    <property type="match status" value="1"/>
</dbReference>
<evidence type="ECO:0000256" key="4">
    <source>
        <dbReference type="ARBA" id="ARBA00022980"/>
    </source>
</evidence>
<dbReference type="RefSeq" id="WP_124991700.1">
    <property type="nucleotide sequence ID" value="NZ_JAVCNR010000002.1"/>
</dbReference>
<dbReference type="GO" id="GO:0005840">
    <property type="term" value="C:ribosome"/>
    <property type="evidence" value="ECO:0007669"/>
    <property type="project" value="UniProtKB-KW"/>
</dbReference>
<dbReference type="AlphaFoldDB" id="A0A425YG23"/>
<keyword evidence="2 7" id="KW-0699">rRNA-binding</keyword>
<reference evidence="9 12" key="2">
    <citation type="submission" date="2019-12" db="EMBL/GenBank/DDBJ databases">
        <title>Draft genome sequence of Labilibaculum sp. strain 44 isolated from deep waters of Black Sea.</title>
        <authorList>
            <person name="Yadav S."/>
            <person name="Villanueva L."/>
        </authorList>
    </citation>
    <scope>NUCLEOTIDE SEQUENCE [LARGE SCALE GENOMIC DNA]</scope>
    <source>
        <strain evidence="9 12">44</strain>
    </source>
</reference>
<dbReference type="NCBIfam" id="TIGR00158">
    <property type="entry name" value="L9"/>
    <property type="match status" value="1"/>
</dbReference>
<evidence type="ECO:0000259" key="8">
    <source>
        <dbReference type="PROSITE" id="PS00651"/>
    </source>
</evidence>
<organism evidence="9 12">
    <name type="scientific">Labilibaculum euxinus</name>
    <dbReference type="NCBI Taxonomy" id="2686357"/>
    <lineage>
        <taxon>Bacteria</taxon>
        <taxon>Pseudomonadati</taxon>
        <taxon>Bacteroidota</taxon>
        <taxon>Bacteroidia</taxon>
        <taxon>Marinilabiliales</taxon>
        <taxon>Marinifilaceae</taxon>
        <taxon>Labilibaculum</taxon>
    </lineage>
</organism>
<keyword evidence="3 7" id="KW-0694">RNA-binding</keyword>
<protein>
    <recommendedName>
        <fullName evidence="6 7">Large ribosomal subunit protein bL9</fullName>
    </recommendedName>
</protein>
<dbReference type="InterPro" id="IPR020594">
    <property type="entry name" value="Ribosomal_bL9_bac/chp"/>
</dbReference>
<dbReference type="Pfam" id="PF03948">
    <property type="entry name" value="Ribosomal_L9_C"/>
    <property type="match status" value="1"/>
</dbReference>
<dbReference type="Gene3D" id="3.10.430.100">
    <property type="entry name" value="Ribosomal protein L9, C-terminal domain"/>
    <property type="match status" value="1"/>
</dbReference>
<evidence type="ECO:0000313" key="9">
    <source>
        <dbReference type="EMBL" id="MUP38009.1"/>
    </source>
</evidence>
<proteinExistence type="inferred from homology"/>
<sequence>MEVILKQDIHSLGYMNDIVVVKNGYGRNYLIPKGIAVLATESAKKMNAENMRQRAHKEEKIKNEALEIAKKLEGVTLSVGAKTSTTGKIFGSVNNIQIAEALTAQGFEIDRKVIAIKDAVKEIGKYTATIKLHKEVKVDIEFDVVSE</sequence>
<evidence type="ECO:0000313" key="11">
    <source>
        <dbReference type="Proteomes" id="UP000285951"/>
    </source>
</evidence>
<dbReference type="InterPro" id="IPR009027">
    <property type="entry name" value="Ribosomal_bL9/RNase_H1_N"/>
</dbReference>
<evidence type="ECO:0000313" key="12">
    <source>
        <dbReference type="Proteomes" id="UP000462449"/>
    </source>
</evidence>
<dbReference type="InterPro" id="IPR000244">
    <property type="entry name" value="Ribosomal_bL9"/>
</dbReference>
<dbReference type="Pfam" id="PF01281">
    <property type="entry name" value="Ribosomal_L9_N"/>
    <property type="match status" value="1"/>
</dbReference>
<dbReference type="GO" id="GO:0003735">
    <property type="term" value="F:structural constituent of ribosome"/>
    <property type="evidence" value="ECO:0007669"/>
    <property type="project" value="InterPro"/>
</dbReference>
<keyword evidence="4 7" id="KW-0689">Ribosomal protein</keyword>
<evidence type="ECO:0000256" key="3">
    <source>
        <dbReference type="ARBA" id="ARBA00022884"/>
    </source>
</evidence>
<dbReference type="EMBL" id="WOTW01000017">
    <property type="protein sequence ID" value="MUP38009.1"/>
    <property type="molecule type" value="Genomic_DNA"/>
</dbReference>
<dbReference type="OrthoDB" id="9788336at2"/>
<evidence type="ECO:0000256" key="6">
    <source>
        <dbReference type="ARBA" id="ARBA00035292"/>
    </source>
</evidence>
<comment type="function">
    <text evidence="7">Binds to the 23S rRNA.</text>
</comment>
<evidence type="ECO:0000256" key="7">
    <source>
        <dbReference type="HAMAP-Rule" id="MF_00503"/>
    </source>
</evidence>
<dbReference type="FunFam" id="3.10.430.100:FF:000006">
    <property type="entry name" value="50S ribosomal protein L9"/>
    <property type="match status" value="1"/>
</dbReference>
<dbReference type="Gene3D" id="3.40.5.10">
    <property type="entry name" value="Ribosomal protein L9, N-terminal domain"/>
    <property type="match status" value="1"/>
</dbReference>